<dbReference type="InterPro" id="IPR050763">
    <property type="entry name" value="ABC_transporter_ATP-binding"/>
</dbReference>
<sequence>MNSRKRNILLTAENVSMTYPKTPGPALDHISLTIRKGELLGLIGPNGAGKTTLISILSTLFPRLRVICFLRMLTWCRIRTVSARK</sequence>
<feature type="domain" description="ABC transporter" evidence="4">
    <location>
        <begin position="27"/>
        <end position="61"/>
    </location>
</feature>
<protein>
    <recommendedName>
        <fullName evidence="4">ABC transporter domain-containing protein</fullName>
    </recommendedName>
</protein>
<gene>
    <name evidence="5" type="ORF">DGMP_23320</name>
</gene>
<evidence type="ECO:0000259" key="4">
    <source>
        <dbReference type="Pfam" id="PF00005"/>
    </source>
</evidence>
<dbReference type="EMBL" id="AP024086">
    <property type="protein sequence ID" value="BCL61639.1"/>
    <property type="molecule type" value="Genomic_DNA"/>
</dbReference>
<keyword evidence="2" id="KW-0547">Nucleotide-binding</keyword>
<dbReference type="GO" id="GO:0016887">
    <property type="term" value="F:ATP hydrolysis activity"/>
    <property type="evidence" value="ECO:0007669"/>
    <property type="project" value="InterPro"/>
</dbReference>
<dbReference type="InterPro" id="IPR003439">
    <property type="entry name" value="ABC_transporter-like_ATP-bd"/>
</dbReference>
<keyword evidence="1" id="KW-0813">Transport</keyword>
<accession>A0A8D5JHM5</accession>
<dbReference type="AlphaFoldDB" id="A0A8D5JHM5"/>
<dbReference type="PANTHER" id="PTHR42711:SF19">
    <property type="entry name" value="DOXORUBICIN RESISTANCE ATP-BINDING PROTEIN DRRA"/>
    <property type="match status" value="1"/>
</dbReference>
<name>A0A8D5JHM5_9BACT</name>
<dbReference type="Proteomes" id="UP000826725">
    <property type="component" value="Chromosome"/>
</dbReference>
<proteinExistence type="predicted"/>
<evidence type="ECO:0000256" key="3">
    <source>
        <dbReference type="ARBA" id="ARBA00022840"/>
    </source>
</evidence>
<keyword evidence="3" id="KW-0067">ATP-binding</keyword>
<organism evidence="5 6">
    <name type="scientific">Desulfomarina profundi</name>
    <dbReference type="NCBI Taxonomy" id="2772557"/>
    <lineage>
        <taxon>Bacteria</taxon>
        <taxon>Pseudomonadati</taxon>
        <taxon>Thermodesulfobacteriota</taxon>
        <taxon>Desulfobulbia</taxon>
        <taxon>Desulfobulbales</taxon>
        <taxon>Desulfobulbaceae</taxon>
        <taxon>Desulfomarina</taxon>
    </lineage>
</organism>
<evidence type="ECO:0000313" key="6">
    <source>
        <dbReference type="Proteomes" id="UP000826725"/>
    </source>
</evidence>
<keyword evidence="6" id="KW-1185">Reference proteome</keyword>
<evidence type="ECO:0000313" key="5">
    <source>
        <dbReference type="EMBL" id="BCL61639.1"/>
    </source>
</evidence>
<dbReference type="Pfam" id="PF00005">
    <property type="entry name" value="ABC_tran"/>
    <property type="match status" value="1"/>
</dbReference>
<reference evidence="5" key="1">
    <citation type="submission" date="2020-09" db="EMBL/GenBank/DDBJ databases">
        <title>Desulfogranum mesoprofundum gen. nov., sp. nov., a novel mesophilic, sulfate-reducing chemolithoautotroph isolated from a deep-sea hydrothermal vent chimney in the Suiyo Seamount.</title>
        <authorList>
            <person name="Hashimoto Y."/>
            <person name="Nakagawa S."/>
        </authorList>
    </citation>
    <scope>NUCLEOTIDE SEQUENCE</scope>
    <source>
        <strain evidence="5">KT2</strain>
    </source>
</reference>
<evidence type="ECO:0000256" key="1">
    <source>
        <dbReference type="ARBA" id="ARBA00022448"/>
    </source>
</evidence>
<dbReference type="PANTHER" id="PTHR42711">
    <property type="entry name" value="ABC TRANSPORTER ATP-BINDING PROTEIN"/>
    <property type="match status" value="1"/>
</dbReference>
<dbReference type="KEGG" id="dbk:DGMP_23320"/>
<evidence type="ECO:0000256" key="2">
    <source>
        <dbReference type="ARBA" id="ARBA00022741"/>
    </source>
</evidence>
<dbReference type="GO" id="GO:0005524">
    <property type="term" value="F:ATP binding"/>
    <property type="evidence" value="ECO:0007669"/>
    <property type="project" value="UniProtKB-KW"/>
</dbReference>